<dbReference type="PROSITE" id="PS00372">
    <property type="entry name" value="PTS_EIIA_TYPE_2_HIS"/>
    <property type="match status" value="1"/>
</dbReference>
<gene>
    <name evidence="8" type="ORF">E4031_00050</name>
</gene>
<keyword evidence="3" id="KW-0597">Phosphoprotein</keyword>
<dbReference type="InterPro" id="IPR051541">
    <property type="entry name" value="PTS_SugarTrans_NitroReg"/>
</dbReference>
<evidence type="ECO:0000259" key="7">
    <source>
        <dbReference type="PROSITE" id="PS51094"/>
    </source>
</evidence>
<evidence type="ECO:0000256" key="5">
    <source>
        <dbReference type="ARBA" id="ARBA00022679"/>
    </source>
</evidence>
<dbReference type="Pfam" id="PF00359">
    <property type="entry name" value="PTS_EIIA_2"/>
    <property type="match status" value="1"/>
</dbReference>
<dbReference type="Gene3D" id="3.40.930.10">
    <property type="entry name" value="Mannitol-specific EII, Chain A"/>
    <property type="match status" value="1"/>
</dbReference>
<dbReference type="PANTHER" id="PTHR47738:SF2">
    <property type="entry name" value="PTS SYSTEM FRUCTOSE-LIKE EIIA COMPONENT"/>
    <property type="match status" value="1"/>
</dbReference>
<evidence type="ECO:0000256" key="4">
    <source>
        <dbReference type="ARBA" id="ARBA00022597"/>
    </source>
</evidence>
<sequence>MMHRALKLLKAFLHNRSCVMDIKEMLEPELVKFSFKSDTKEEAIEKIVDLMNENGYLSDKEQYLKDVYAREAETATGMGMGLAIPHARSAGVKKTCFSLIHLEKKIKWESLDDQPVEFIIMLAVPKDENSEFLSLLSGLSMKLVDDEFRENLYAAQTIEDVYQIFE</sequence>
<reference evidence="8 9" key="1">
    <citation type="submission" date="2019-03" db="EMBL/GenBank/DDBJ databases">
        <title>Vagococcus sp. was isolated fron gut of Carduelis flavirostris.</title>
        <authorList>
            <person name="Ge Y."/>
        </authorList>
    </citation>
    <scope>NUCLEOTIDE SEQUENCE [LARGE SCALE GENOMIC DNA]</scope>
    <source>
        <strain evidence="8 9">CF-210</strain>
    </source>
</reference>
<dbReference type="GO" id="GO:0008982">
    <property type="term" value="F:protein-N(PI)-phosphohistidine-sugar phosphotransferase activity"/>
    <property type="evidence" value="ECO:0007669"/>
    <property type="project" value="InterPro"/>
</dbReference>
<dbReference type="Proteomes" id="UP000297725">
    <property type="component" value="Unassembled WGS sequence"/>
</dbReference>
<keyword evidence="2" id="KW-0813">Transport</keyword>
<keyword evidence="6" id="KW-0598">Phosphotransferase system</keyword>
<keyword evidence="4 8" id="KW-0762">Sugar transport</keyword>
<dbReference type="InterPro" id="IPR004715">
    <property type="entry name" value="PTS_IIA_fruc"/>
</dbReference>
<keyword evidence="5" id="KW-0808">Transferase</keyword>
<dbReference type="InterPro" id="IPR016152">
    <property type="entry name" value="PTrfase/Anion_transptr"/>
</dbReference>
<dbReference type="EMBL" id="SRHU01000001">
    <property type="protein sequence ID" value="TFZ43433.1"/>
    <property type="molecule type" value="Genomic_DNA"/>
</dbReference>
<evidence type="ECO:0000313" key="8">
    <source>
        <dbReference type="EMBL" id="TFZ43433.1"/>
    </source>
</evidence>
<evidence type="ECO:0000256" key="2">
    <source>
        <dbReference type="ARBA" id="ARBA00022448"/>
    </source>
</evidence>
<proteinExistence type="predicted"/>
<dbReference type="GO" id="GO:0005737">
    <property type="term" value="C:cytoplasm"/>
    <property type="evidence" value="ECO:0007669"/>
    <property type="project" value="UniProtKB-SubCell"/>
</dbReference>
<dbReference type="GO" id="GO:0009401">
    <property type="term" value="P:phosphoenolpyruvate-dependent sugar phosphotransferase system"/>
    <property type="evidence" value="ECO:0007669"/>
    <property type="project" value="UniProtKB-KW"/>
</dbReference>
<dbReference type="CDD" id="cd00211">
    <property type="entry name" value="PTS_IIA_fru"/>
    <property type="match status" value="1"/>
</dbReference>
<comment type="subcellular location">
    <subcellularLocation>
        <location evidence="1">Cytoplasm</location>
    </subcellularLocation>
</comment>
<name>A0AAJ5EHI4_9ENTE</name>
<dbReference type="PANTHER" id="PTHR47738">
    <property type="entry name" value="PTS SYSTEM FRUCTOSE-LIKE EIIA COMPONENT-RELATED"/>
    <property type="match status" value="1"/>
</dbReference>
<dbReference type="InterPro" id="IPR002178">
    <property type="entry name" value="PTS_EIIA_type-2_dom"/>
</dbReference>
<accession>A0AAJ5EHI4</accession>
<evidence type="ECO:0000256" key="1">
    <source>
        <dbReference type="ARBA" id="ARBA00004496"/>
    </source>
</evidence>
<dbReference type="NCBIfam" id="TIGR00848">
    <property type="entry name" value="fruA"/>
    <property type="match status" value="1"/>
</dbReference>
<dbReference type="AlphaFoldDB" id="A0AAJ5EHI4"/>
<organism evidence="8 9">
    <name type="scientific">Vagococcus xieshaowenii</name>
    <dbReference type="NCBI Taxonomy" id="2562451"/>
    <lineage>
        <taxon>Bacteria</taxon>
        <taxon>Bacillati</taxon>
        <taxon>Bacillota</taxon>
        <taxon>Bacilli</taxon>
        <taxon>Lactobacillales</taxon>
        <taxon>Enterococcaceae</taxon>
        <taxon>Vagococcus</taxon>
    </lineage>
</organism>
<dbReference type="PROSITE" id="PS51094">
    <property type="entry name" value="PTS_EIIA_TYPE_2"/>
    <property type="match status" value="1"/>
</dbReference>
<dbReference type="SUPFAM" id="SSF55804">
    <property type="entry name" value="Phoshotransferase/anion transport protein"/>
    <property type="match status" value="1"/>
</dbReference>
<dbReference type="GO" id="GO:0016020">
    <property type="term" value="C:membrane"/>
    <property type="evidence" value="ECO:0007669"/>
    <property type="project" value="InterPro"/>
</dbReference>
<evidence type="ECO:0000313" key="9">
    <source>
        <dbReference type="Proteomes" id="UP000297725"/>
    </source>
</evidence>
<feature type="domain" description="PTS EIIA type-2" evidence="7">
    <location>
        <begin position="24"/>
        <end position="166"/>
    </location>
</feature>
<protein>
    <submittedName>
        <fullName evidence="8">PTS sugar transporter subunit IIA</fullName>
    </submittedName>
</protein>
<evidence type="ECO:0000256" key="3">
    <source>
        <dbReference type="ARBA" id="ARBA00022553"/>
    </source>
</evidence>
<dbReference type="FunFam" id="3.40.930.10:FF:000009">
    <property type="entry name" value="PTS system, fructose specific IIABC component"/>
    <property type="match status" value="1"/>
</dbReference>
<comment type="caution">
    <text evidence="8">The sequence shown here is derived from an EMBL/GenBank/DDBJ whole genome shotgun (WGS) entry which is preliminary data.</text>
</comment>
<evidence type="ECO:0000256" key="6">
    <source>
        <dbReference type="ARBA" id="ARBA00022683"/>
    </source>
</evidence>